<dbReference type="Proteomes" id="UP000017148">
    <property type="component" value="Unassembled WGS sequence"/>
</dbReference>
<evidence type="ECO:0000313" key="2">
    <source>
        <dbReference type="Proteomes" id="UP000017148"/>
    </source>
</evidence>
<dbReference type="EMBL" id="ASJR01000003">
    <property type="protein sequence ID" value="ERP38958.1"/>
    <property type="molecule type" value="Genomic_DNA"/>
</dbReference>
<dbReference type="eggNOG" id="COG2114">
    <property type="taxonomic scope" value="Bacteria"/>
</dbReference>
<keyword evidence="2" id="KW-1185">Reference proteome</keyword>
<evidence type="ECO:0000313" key="1">
    <source>
        <dbReference type="EMBL" id="ERP38958.1"/>
    </source>
</evidence>
<organism evidence="1 2">
    <name type="scientific">Chitinivibrio alkaliphilus ACht1</name>
    <dbReference type="NCBI Taxonomy" id="1313304"/>
    <lineage>
        <taxon>Bacteria</taxon>
        <taxon>Pseudomonadati</taxon>
        <taxon>Fibrobacterota</taxon>
        <taxon>Chitinivibrionia</taxon>
        <taxon>Chitinivibrionales</taxon>
        <taxon>Chitinivibrionaceae</taxon>
        <taxon>Chitinivibrio</taxon>
    </lineage>
</organism>
<dbReference type="AlphaFoldDB" id="U7DBL0"/>
<reference evidence="1 2" key="1">
    <citation type="journal article" date="2013" name="Environ. Microbiol.">
        <title>Genome analysis of Chitinivibrio alkaliphilus gen. nov., sp. nov., a novel extremely haloalkaliphilic anaerobic chitinolytic bacterium from the candidate phylum Termite Group 3.</title>
        <authorList>
            <person name="Sorokin D.Y."/>
            <person name="Gumerov V.M."/>
            <person name="Rakitin A.L."/>
            <person name="Beletsky A.V."/>
            <person name="Damste J.S."/>
            <person name="Muyzer G."/>
            <person name="Mardanov A.V."/>
            <person name="Ravin N.V."/>
        </authorList>
    </citation>
    <scope>NUCLEOTIDE SEQUENCE [LARGE SCALE GENOMIC DNA]</scope>
    <source>
        <strain evidence="1 2">ACht1</strain>
    </source>
</reference>
<accession>U7DBL0</accession>
<comment type="caution">
    <text evidence="1">The sequence shown here is derived from an EMBL/GenBank/DDBJ whole genome shotgun (WGS) entry which is preliminary data.</text>
</comment>
<sequence>MNPIDQNLGGTYLFFSFDLVNSTAFKLQDPHWPPLFNQFFDYCRLKTKAYFPQCRDWKMVGDEILFYLPLRDEELLHDAPQKVYAILQKSVAFVNTHSTTAGVLSVKSVMWAARMREQRDFNSTTREENYLIKNVKRGEITLDFLGPHIDIGFRLATFAYQGKLVVGASLAALLLRQKENALCADNMKIVSYEPLKGVWQGRRYPIVWYHEEWNRLDKMFLYDEQFTSPLAQKILCHDIPQKNNIADLEKVFSDLHKTDELTQLAEGIAEYRNNNPQESDFSLSLERLSELHLVALCINEDNQLLIGKNIQEAKWDFGCSSLQLYKSIEQSLEEGYRDDFGISLVPLHGEYPPVATYSFSMDREQKTIPGVMFLARVQKNAVSQEKLDPFTYETYRWIQRSEIYDISPQKAVPGFHRRAEKAFAEYERIQKSTSPHIKYPKEVL</sequence>
<protein>
    <submittedName>
        <fullName evidence="1">Uncharacterized protein</fullName>
    </submittedName>
</protein>
<dbReference type="STRING" id="1313304.CALK_0447"/>
<gene>
    <name evidence="1" type="ORF">CALK_0447</name>
</gene>
<name>U7DBL0_9BACT</name>
<proteinExistence type="predicted"/>